<evidence type="ECO:0000256" key="1">
    <source>
        <dbReference type="SAM" id="Phobius"/>
    </source>
</evidence>
<proteinExistence type="predicted"/>
<feature type="transmembrane region" description="Helical" evidence="1">
    <location>
        <begin position="113"/>
        <end position="133"/>
    </location>
</feature>
<dbReference type="Proteomes" id="UP001497623">
    <property type="component" value="Unassembled WGS sequence"/>
</dbReference>
<keyword evidence="1" id="KW-1133">Transmembrane helix</keyword>
<protein>
    <submittedName>
        <fullName evidence="2">Uncharacterized protein</fullName>
    </submittedName>
</protein>
<gene>
    <name evidence="2" type="ORF">MNOR_LOCUS10169</name>
</gene>
<keyword evidence="3" id="KW-1185">Reference proteome</keyword>
<sequence length="140" mass="17175">MYITSCIKCCKNSVKELHMYEDIEDFVQDLYTFFSFHVEFADIFSDLQDTFDIVKHRLIQYSEVFFLSIYKVVVRCIEQYKSLKELFLITIPKYHSKVRKQCRVRRITDMMKYNYTLPTLHFMAFSLKIYQIYELFFQKN</sequence>
<dbReference type="EMBL" id="CAXKWB010005061">
    <property type="protein sequence ID" value="CAL4076504.1"/>
    <property type="molecule type" value="Genomic_DNA"/>
</dbReference>
<name>A0AAV2QC84_MEGNR</name>
<comment type="caution">
    <text evidence="2">The sequence shown here is derived from an EMBL/GenBank/DDBJ whole genome shotgun (WGS) entry which is preliminary data.</text>
</comment>
<dbReference type="AlphaFoldDB" id="A0AAV2QC84"/>
<keyword evidence="1" id="KW-0812">Transmembrane</keyword>
<accession>A0AAV2QC84</accession>
<organism evidence="2 3">
    <name type="scientific">Meganyctiphanes norvegica</name>
    <name type="common">Northern krill</name>
    <name type="synonym">Thysanopoda norvegica</name>
    <dbReference type="NCBI Taxonomy" id="48144"/>
    <lineage>
        <taxon>Eukaryota</taxon>
        <taxon>Metazoa</taxon>
        <taxon>Ecdysozoa</taxon>
        <taxon>Arthropoda</taxon>
        <taxon>Crustacea</taxon>
        <taxon>Multicrustacea</taxon>
        <taxon>Malacostraca</taxon>
        <taxon>Eumalacostraca</taxon>
        <taxon>Eucarida</taxon>
        <taxon>Euphausiacea</taxon>
        <taxon>Euphausiidae</taxon>
        <taxon>Meganyctiphanes</taxon>
    </lineage>
</organism>
<reference evidence="2 3" key="1">
    <citation type="submission" date="2024-05" db="EMBL/GenBank/DDBJ databases">
        <authorList>
            <person name="Wallberg A."/>
        </authorList>
    </citation>
    <scope>NUCLEOTIDE SEQUENCE [LARGE SCALE GENOMIC DNA]</scope>
</reference>
<evidence type="ECO:0000313" key="3">
    <source>
        <dbReference type="Proteomes" id="UP001497623"/>
    </source>
</evidence>
<evidence type="ECO:0000313" key="2">
    <source>
        <dbReference type="EMBL" id="CAL4076504.1"/>
    </source>
</evidence>
<keyword evidence="1" id="KW-0472">Membrane</keyword>